<dbReference type="InterPro" id="IPR051697">
    <property type="entry name" value="Patched_domain-protein"/>
</dbReference>
<evidence type="ECO:0000313" key="10">
    <source>
        <dbReference type="Proteomes" id="UP000271162"/>
    </source>
</evidence>
<feature type="domain" description="SSD" evidence="8">
    <location>
        <begin position="251"/>
        <end position="343"/>
    </location>
</feature>
<dbReference type="WBParaSite" id="NBR_0001149201-mRNA-1">
    <property type="protein sequence ID" value="NBR_0001149201-mRNA-1"/>
    <property type="gene ID" value="NBR_0001149201"/>
</dbReference>
<evidence type="ECO:0000256" key="5">
    <source>
        <dbReference type="ARBA" id="ARBA00023136"/>
    </source>
</evidence>
<dbReference type="Pfam" id="PF02460">
    <property type="entry name" value="Patched"/>
    <property type="match status" value="1"/>
</dbReference>
<keyword evidence="3 7" id="KW-0812">Transmembrane</keyword>
<evidence type="ECO:0000256" key="6">
    <source>
        <dbReference type="ARBA" id="ARBA00023180"/>
    </source>
</evidence>
<dbReference type="GO" id="GO:0005886">
    <property type="term" value="C:plasma membrane"/>
    <property type="evidence" value="ECO:0007669"/>
    <property type="project" value="TreeGrafter"/>
</dbReference>
<feature type="transmembrane region" description="Helical" evidence="7">
    <location>
        <begin position="319"/>
        <end position="343"/>
    </location>
</feature>
<feature type="transmembrane region" description="Helical" evidence="7">
    <location>
        <begin position="20"/>
        <end position="39"/>
    </location>
</feature>
<keyword evidence="4 7" id="KW-1133">Transmembrane helix</keyword>
<gene>
    <name evidence="9" type="ORF">NBR_LOCUS11493</name>
</gene>
<feature type="transmembrane region" description="Helical" evidence="7">
    <location>
        <begin position="292"/>
        <end position="312"/>
    </location>
</feature>
<proteinExistence type="inferred from homology"/>
<feature type="transmembrane region" description="Helical" evidence="7">
    <location>
        <begin position="691"/>
        <end position="709"/>
    </location>
</feature>
<reference evidence="9 10" key="2">
    <citation type="submission" date="2018-11" db="EMBL/GenBank/DDBJ databases">
        <authorList>
            <consortium name="Pathogen Informatics"/>
        </authorList>
    </citation>
    <scope>NUCLEOTIDE SEQUENCE [LARGE SCALE GENOMIC DNA]</scope>
</reference>
<evidence type="ECO:0000256" key="4">
    <source>
        <dbReference type="ARBA" id="ARBA00022989"/>
    </source>
</evidence>
<keyword evidence="5 7" id="KW-0472">Membrane</keyword>
<dbReference type="EMBL" id="UYSL01020537">
    <property type="protein sequence ID" value="VDL75082.1"/>
    <property type="molecule type" value="Genomic_DNA"/>
</dbReference>
<feature type="transmembrane region" description="Helical" evidence="7">
    <location>
        <begin position="386"/>
        <end position="406"/>
    </location>
</feature>
<dbReference type="GO" id="GO:0030659">
    <property type="term" value="C:cytoplasmic vesicle membrane"/>
    <property type="evidence" value="ECO:0007669"/>
    <property type="project" value="TreeGrafter"/>
</dbReference>
<organism evidence="11">
    <name type="scientific">Nippostrongylus brasiliensis</name>
    <name type="common">Rat hookworm</name>
    <dbReference type="NCBI Taxonomy" id="27835"/>
    <lineage>
        <taxon>Eukaryota</taxon>
        <taxon>Metazoa</taxon>
        <taxon>Ecdysozoa</taxon>
        <taxon>Nematoda</taxon>
        <taxon>Chromadorea</taxon>
        <taxon>Rhabditida</taxon>
        <taxon>Rhabditina</taxon>
        <taxon>Rhabditomorpha</taxon>
        <taxon>Strongyloidea</taxon>
        <taxon>Heligmosomidae</taxon>
        <taxon>Nippostrongylus</taxon>
    </lineage>
</organism>
<sequence length="773" mass="86861">MLLAKAFGSLGSAIGSRPLTFFAVSLVVFAVSVVFLAIFPPEVRLGLDKGYTTNDAPSIRESRTQLEFFGSTVGMGTHPQLGKPWYMALFAEPRDEEKGSMLESGEFDEFKDFYKGIKKDIVIRRAGNHSLTYMDYCGKTCRINDQLFKTHSLAFFGFQWPVTSIFSFKSNIGKYFFLRDMKGNDMVRSRLSTLYFVTFVNSTQMEKDMSNFEAKVADLVAEHNLDDSKLTTITQYSALGMQQEIARGMKFVIAKVLAGLEGALVLYSSWILDSRSTNAADQMEKVFAATMPSLTIVSATALGFLLGGLFPIEEFAGLSFYMGVTILFIYAYQMCFFTGVMMWCSPLETHRPMSNDSQPPTAPKTHTKPWFSVLLSRYSHCLSNSTWLKIFALSVFCLCLALPTYIGSSQVKSNIDYQNLLPADSPKKKAVHIMNDVVWNEYFNVMFFIENSPRFDDPAAYGRFRQMISEIESIPGALADSDMMWINDFERHTDMTGNETALNMTLFKDFINHDIYKAWNSGVQYRYEGDRAIVTRMVYMYAFQNVKSMVDKAVLLTKCRQIAARYPEMDVFPFDTDVTMIDVVLQIPYATYFIPLFALVTYAAVCTFLIGNLAVALVSIASAVCVFLESYCISALLGVVLNPFSAAFILASAAISVKFSTYTCYAFQQAEGFEYQRDDARRMRTTLKRTLAPVTLSTIAGSMIFLPVLATNVTIFKWIALINLCCLIGGAFHGLLFSPLLLVWLPRSFTGRRFFCTATKHADDVAMKNLNVL</sequence>
<feature type="transmembrane region" description="Helical" evidence="7">
    <location>
        <begin position="251"/>
        <end position="272"/>
    </location>
</feature>
<keyword evidence="6" id="KW-0325">Glycoprotein</keyword>
<evidence type="ECO:0000256" key="1">
    <source>
        <dbReference type="ARBA" id="ARBA00004141"/>
    </source>
</evidence>
<evidence type="ECO:0000256" key="2">
    <source>
        <dbReference type="ARBA" id="ARBA00005585"/>
    </source>
</evidence>
<evidence type="ECO:0000259" key="8">
    <source>
        <dbReference type="PROSITE" id="PS50156"/>
    </source>
</evidence>
<dbReference type="PROSITE" id="PS50156">
    <property type="entry name" value="SSD"/>
    <property type="match status" value="1"/>
</dbReference>
<dbReference type="AlphaFoldDB" id="A0A0N4Y615"/>
<dbReference type="PANTHER" id="PTHR10796">
    <property type="entry name" value="PATCHED-RELATED"/>
    <property type="match status" value="1"/>
</dbReference>
<dbReference type="GO" id="GO:0006897">
    <property type="term" value="P:endocytosis"/>
    <property type="evidence" value="ECO:0007669"/>
    <property type="project" value="TreeGrafter"/>
</dbReference>
<evidence type="ECO:0000313" key="9">
    <source>
        <dbReference type="EMBL" id="VDL75082.1"/>
    </source>
</evidence>
<feature type="transmembrane region" description="Helical" evidence="7">
    <location>
        <begin position="589"/>
        <end position="610"/>
    </location>
</feature>
<protein>
    <submittedName>
        <fullName evidence="11">SSD domain-containing protein</fullName>
    </submittedName>
</protein>
<name>A0A0N4Y615_NIPBR</name>
<evidence type="ECO:0000313" key="11">
    <source>
        <dbReference type="WBParaSite" id="NBR_0001149201-mRNA-1"/>
    </source>
</evidence>
<dbReference type="SUPFAM" id="SSF82866">
    <property type="entry name" value="Multidrug efflux transporter AcrB transmembrane domain"/>
    <property type="match status" value="1"/>
</dbReference>
<dbReference type="OMA" id="VHIIFHY"/>
<dbReference type="PANTHER" id="PTHR10796:SF189">
    <property type="entry name" value="SSD DOMAIN-CONTAINING PROTEIN"/>
    <property type="match status" value="1"/>
</dbReference>
<feature type="transmembrane region" description="Helical" evidence="7">
    <location>
        <begin position="616"/>
        <end position="641"/>
    </location>
</feature>
<dbReference type="InterPro" id="IPR003392">
    <property type="entry name" value="PTHD_SSD"/>
</dbReference>
<dbReference type="Gene3D" id="1.20.1640.10">
    <property type="entry name" value="Multidrug efflux transporter AcrB transmembrane domain"/>
    <property type="match status" value="1"/>
</dbReference>
<comment type="similarity">
    <text evidence="2">Belongs to the patched family.</text>
</comment>
<dbReference type="GO" id="GO:0018996">
    <property type="term" value="P:molting cycle, collagen and cuticulin-based cuticle"/>
    <property type="evidence" value="ECO:0007669"/>
    <property type="project" value="TreeGrafter"/>
</dbReference>
<keyword evidence="10" id="KW-1185">Reference proteome</keyword>
<comment type="subcellular location">
    <subcellularLocation>
        <location evidence="1">Membrane</location>
        <topology evidence="1">Multi-pass membrane protein</topology>
    </subcellularLocation>
</comment>
<accession>A0A0N4Y615</accession>
<evidence type="ECO:0000256" key="3">
    <source>
        <dbReference type="ARBA" id="ARBA00022692"/>
    </source>
</evidence>
<feature type="transmembrane region" description="Helical" evidence="7">
    <location>
        <begin position="715"/>
        <end position="745"/>
    </location>
</feature>
<evidence type="ECO:0000256" key="7">
    <source>
        <dbReference type="SAM" id="Phobius"/>
    </source>
</evidence>
<dbReference type="InterPro" id="IPR000731">
    <property type="entry name" value="SSD"/>
</dbReference>
<dbReference type="Proteomes" id="UP000271162">
    <property type="component" value="Unassembled WGS sequence"/>
</dbReference>
<reference evidence="11" key="1">
    <citation type="submission" date="2016-04" db="UniProtKB">
        <authorList>
            <consortium name="WormBaseParasite"/>
        </authorList>
    </citation>
    <scope>IDENTIFICATION</scope>
</reference>